<dbReference type="Gene3D" id="3.90.1200.10">
    <property type="match status" value="1"/>
</dbReference>
<evidence type="ECO:0000313" key="2">
    <source>
        <dbReference type="EMBL" id="CAL1715438.1"/>
    </source>
</evidence>
<dbReference type="InterPro" id="IPR002575">
    <property type="entry name" value="Aminoglycoside_PTrfase"/>
</dbReference>
<dbReference type="InterPro" id="IPR051678">
    <property type="entry name" value="AGP_Transferase"/>
</dbReference>
<dbReference type="Pfam" id="PF01636">
    <property type="entry name" value="APH"/>
    <property type="match status" value="1"/>
</dbReference>
<dbReference type="PANTHER" id="PTHR21310">
    <property type="entry name" value="AMINOGLYCOSIDE PHOSPHOTRANSFERASE-RELATED-RELATED"/>
    <property type="match status" value="1"/>
</dbReference>
<protein>
    <recommendedName>
        <fullName evidence="1">Aminoglycoside phosphotransferase domain-containing protein</fullName>
    </recommendedName>
</protein>
<name>A0ABP1E858_9APHY</name>
<evidence type="ECO:0000259" key="1">
    <source>
        <dbReference type="Pfam" id="PF01636"/>
    </source>
</evidence>
<gene>
    <name evidence="2" type="ORF">GFSPODELE1_LOCUS10223</name>
</gene>
<dbReference type="PANTHER" id="PTHR21310:SF55">
    <property type="entry name" value="AMINOGLYCOSIDE PHOSPHOTRANSFERASE DOMAIN-CONTAINING PROTEIN"/>
    <property type="match status" value="1"/>
</dbReference>
<dbReference type="InterPro" id="IPR011009">
    <property type="entry name" value="Kinase-like_dom_sf"/>
</dbReference>
<reference evidence="3" key="1">
    <citation type="submission" date="2024-04" db="EMBL/GenBank/DDBJ databases">
        <authorList>
            <person name="Shaw F."/>
            <person name="Minotto A."/>
        </authorList>
    </citation>
    <scope>NUCLEOTIDE SEQUENCE [LARGE SCALE GENOMIC DNA]</scope>
</reference>
<evidence type="ECO:0000313" key="3">
    <source>
        <dbReference type="Proteomes" id="UP001497453"/>
    </source>
</evidence>
<dbReference type="Proteomes" id="UP001497453">
    <property type="component" value="Chromosome 8"/>
</dbReference>
<accession>A0ABP1E858</accession>
<keyword evidence="3" id="KW-1185">Reference proteome</keyword>
<dbReference type="SUPFAM" id="SSF56112">
    <property type="entry name" value="Protein kinase-like (PK-like)"/>
    <property type="match status" value="1"/>
</dbReference>
<feature type="domain" description="Aminoglycoside phosphotransferase" evidence="1">
    <location>
        <begin position="89"/>
        <end position="274"/>
    </location>
</feature>
<sequence>MSSPSTRNVHPCSLSVVDDSLLERTWKLVPSRSRLAIYKLLRFVGSKLWPPESLIGTGKQRLPFNMFCKFGGRIDENEVLCTMFVAENTTIPVPRIIDAIDDDGQLFVVMTKVPGISAQLAFSELDEAGMKLFEHDLHDWIHQLRSLRPPCPVVGGLLGTQSVQPLFFETPIGPFDDVAALHQFLMTLCPDGKGSPHYEEFRSRARAGTFHRAHKLCFTHGDLKPHNLLMHNGRLSGMVDFGNSGWFPEYWDYACTTFVAPLWWEELWARMFPQYVEDKCYMYNHPCTTMSLSSSVDIPAGIQQGHEIV</sequence>
<proteinExistence type="predicted"/>
<organism evidence="2 3">
    <name type="scientific">Somion occarium</name>
    <dbReference type="NCBI Taxonomy" id="3059160"/>
    <lineage>
        <taxon>Eukaryota</taxon>
        <taxon>Fungi</taxon>
        <taxon>Dikarya</taxon>
        <taxon>Basidiomycota</taxon>
        <taxon>Agaricomycotina</taxon>
        <taxon>Agaricomycetes</taxon>
        <taxon>Polyporales</taxon>
        <taxon>Cerrenaceae</taxon>
        <taxon>Somion</taxon>
    </lineage>
</organism>
<dbReference type="EMBL" id="OZ037951">
    <property type="protein sequence ID" value="CAL1715438.1"/>
    <property type="molecule type" value="Genomic_DNA"/>
</dbReference>